<accession>A0AAA9S950</accession>
<name>A0AAA9S950_BOVIN</name>
<comment type="similarity">
    <text evidence="2">Belongs to the ORM family.</text>
</comment>
<evidence type="ECO:0000256" key="4">
    <source>
        <dbReference type="ARBA" id="ARBA00022989"/>
    </source>
</evidence>
<comment type="subunit">
    <text evidence="6">Ceramide-sensitive subunit of the serine palmitoyltransferase (SPT) complex, which is also composed of SPTLC1, SPTLC2/3 and SPTSSA/B.</text>
</comment>
<keyword evidence="3" id="KW-0812">Transmembrane</keyword>
<dbReference type="Proteomes" id="UP000009136">
    <property type="component" value="Chromosome 19"/>
</dbReference>
<reference evidence="9" key="3">
    <citation type="submission" date="2025-09" db="UniProtKB">
        <authorList>
            <consortium name="Ensembl"/>
        </authorList>
    </citation>
    <scope>IDENTIFICATION</scope>
    <source>
        <strain evidence="9">Hereford</strain>
    </source>
</reference>
<organism evidence="9 10">
    <name type="scientific">Bos taurus</name>
    <name type="common">Bovine</name>
    <dbReference type="NCBI Taxonomy" id="9913"/>
    <lineage>
        <taxon>Eukaryota</taxon>
        <taxon>Metazoa</taxon>
        <taxon>Chordata</taxon>
        <taxon>Craniata</taxon>
        <taxon>Vertebrata</taxon>
        <taxon>Euteleostomi</taxon>
        <taxon>Mammalia</taxon>
        <taxon>Eutheria</taxon>
        <taxon>Laurasiatheria</taxon>
        <taxon>Artiodactyla</taxon>
        <taxon>Ruminantia</taxon>
        <taxon>Pecora</taxon>
        <taxon>Bovidae</taxon>
        <taxon>Bovinae</taxon>
        <taxon>Bos</taxon>
    </lineage>
</organism>
<proteinExistence type="inferred from homology"/>
<evidence type="ECO:0000256" key="1">
    <source>
        <dbReference type="ARBA" id="ARBA00004141"/>
    </source>
</evidence>
<comment type="function">
    <text evidence="7">Plays an essential role in the homeostatic regulation of sphingolipid de novo biosynthesis by modulating the activity of the serine palmitoyltransferase (SPT) in response to ceramide levels. When complexed to SPT, the binding of ceramides to its N-terminus stabilizes a conformation that block SPT substrate entry, hence preventing SPT catalytic activity. Through this mechanism, maintains ceramide levels at sufficient concentrations for the production of complex sphingolipids, but which prevents the accumulation of ceramides to levels that trigger apoptosis.</text>
</comment>
<dbReference type="AlphaFoldDB" id="A0AAA9S950"/>
<evidence type="ECO:0000256" key="3">
    <source>
        <dbReference type="ARBA" id="ARBA00022692"/>
    </source>
</evidence>
<dbReference type="Ensembl" id="ENSBTAT00000108692.1">
    <property type="protein sequence ID" value="ENSBTAP00000078676.1"/>
    <property type="gene ID" value="ENSBTAG00000013855.5"/>
</dbReference>
<keyword evidence="4" id="KW-1133">Transmembrane helix</keyword>
<dbReference type="GO" id="GO:0005789">
    <property type="term" value="C:endoplasmic reticulum membrane"/>
    <property type="evidence" value="ECO:0007669"/>
    <property type="project" value="InterPro"/>
</dbReference>
<comment type="subcellular location">
    <subcellularLocation>
        <location evidence="1">Membrane</location>
        <topology evidence="1">Multi-pass membrane protein</topology>
    </subcellularLocation>
</comment>
<reference evidence="9" key="2">
    <citation type="submission" date="2025-08" db="UniProtKB">
        <authorList>
            <consortium name="Ensembl"/>
        </authorList>
    </citation>
    <scope>IDENTIFICATION</scope>
    <source>
        <strain evidence="9">Hereford</strain>
    </source>
</reference>
<sequence length="201" mass="22304">RNGGWRGALIRPELPAGWLPPRLITAAGAAAAPAPGHPSRASTSGPTRTVAGEGQQDERGNSTQRGEPQHAGDEQPRHLALIRAGHRASPRRAAQHPLCERPRCLDPHQPHPQHVKGTPFETPDQGKARLLTHWEQMDYGVQFTASRKFLTITPIVLYFLTSFYTKYDQIHFILNTVSLMSVLIPKLPQLHGVRIFGINKY</sequence>
<dbReference type="Pfam" id="PF04061">
    <property type="entry name" value="ORMDL"/>
    <property type="match status" value="1"/>
</dbReference>
<gene>
    <name evidence="9" type="primary">ORMDL3</name>
</gene>
<dbReference type="GO" id="GO:0006665">
    <property type="term" value="P:sphingolipid metabolic process"/>
    <property type="evidence" value="ECO:0007669"/>
    <property type="project" value="UniProtKB-ARBA"/>
</dbReference>
<evidence type="ECO:0000313" key="9">
    <source>
        <dbReference type="Ensembl" id="ENSBTAP00000078676.1"/>
    </source>
</evidence>
<reference evidence="9" key="1">
    <citation type="submission" date="2018-03" db="EMBL/GenBank/DDBJ databases">
        <title>ARS-UCD1.2.</title>
        <authorList>
            <person name="Rosen B.D."/>
            <person name="Bickhart D.M."/>
            <person name="Koren S."/>
            <person name="Schnabel R.D."/>
            <person name="Hall R."/>
            <person name="Zimin A."/>
            <person name="Dreischer C."/>
            <person name="Schultheiss S."/>
            <person name="Schroeder S.G."/>
            <person name="Elsik C.G."/>
            <person name="Couldrey C."/>
            <person name="Liu G.E."/>
            <person name="Van Tassell C.P."/>
            <person name="Phillippy A.M."/>
            <person name="Smith T.P.L."/>
            <person name="Medrano J.F."/>
        </authorList>
    </citation>
    <scope>NUCLEOTIDE SEQUENCE [LARGE SCALE GENOMIC DNA]</scope>
    <source>
        <strain evidence="9">Hereford</strain>
    </source>
</reference>
<evidence type="ECO:0000256" key="8">
    <source>
        <dbReference type="SAM" id="MobiDB-lite"/>
    </source>
</evidence>
<evidence type="ECO:0000313" key="10">
    <source>
        <dbReference type="Proteomes" id="UP000009136"/>
    </source>
</evidence>
<feature type="region of interest" description="Disordered" evidence="8">
    <location>
        <begin position="28"/>
        <end position="75"/>
    </location>
</feature>
<keyword evidence="5" id="KW-0472">Membrane</keyword>
<evidence type="ECO:0000256" key="5">
    <source>
        <dbReference type="ARBA" id="ARBA00023136"/>
    </source>
</evidence>
<dbReference type="PANTHER" id="PTHR12665">
    <property type="entry name" value="ORMDL PROTEINS"/>
    <property type="match status" value="1"/>
</dbReference>
<dbReference type="GeneTree" id="ENSGT00950000183178"/>
<keyword evidence="10" id="KW-1185">Reference proteome</keyword>
<evidence type="ECO:0000256" key="6">
    <source>
        <dbReference type="ARBA" id="ARBA00038646"/>
    </source>
</evidence>
<protein>
    <submittedName>
        <fullName evidence="9">ORMDL sphingolipid biosynthesis regulator 3</fullName>
    </submittedName>
</protein>
<evidence type="ECO:0000256" key="7">
    <source>
        <dbReference type="ARBA" id="ARBA00045896"/>
    </source>
</evidence>
<dbReference type="GO" id="GO:2000303">
    <property type="term" value="P:regulation of ceramide biosynthetic process"/>
    <property type="evidence" value="ECO:0007669"/>
    <property type="project" value="UniProtKB-ARBA"/>
</dbReference>
<dbReference type="InterPro" id="IPR007203">
    <property type="entry name" value="ORMDL"/>
</dbReference>
<evidence type="ECO:0000256" key="2">
    <source>
        <dbReference type="ARBA" id="ARBA00007649"/>
    </source>
</evidence>